<dbReference type="Pfam" id="PF00730">
    <property type="entry name" value="HhH-GPD"/>
    <property type="match status" value="1"/>
</dbReference>
<dbReference type="CDD" id="cd00056">
    <property type="entry name" value="ENDO3c"/>
    <property type="match status" value="1"/>
</dbReference>
<evidence type="ECO:0000313" key="5">
    <source>
        <dbReference type="Proteomes" id="UP001056855"/>
    </source>
</evidence>
<dbReference type="Gene3D" id="1.10.340.30">
    <property type="entry name" value="Hypothetical protein, domain 2"/>
    <property type="match status" value="1"/>
</dbReference>
<dbReference type="Proteomes" id="UP001056855">
    <property type="component" value="Chromosome"/>
</dbReference>
<proteinExistence type="predicted"/>
<dbReference type="GO" id="GO:0043916">
    <property type="term" value="F:DNA-7-methylguanine glycosylase activity"/>
    <property type="evidence" value="ECO:0007669"/>
    <property type="project" value="TreeGrafter"/>
</dbReference>
<dbReference type="RefSeq" id="WP_254157745.1">
    <property type="nucleotide sequence ID" value="NZ_CP100355.1"/>
</dbReference>
<organism evidence="4 5">
    <name type="scientific">Natronosalvus rutilus</name>
    <dbReference type="NCBI Taxonomy" id="2953753"/>
    <lineage>
        <taxon>Archaea</taxon>
        <taxon>Methanobacteriati</taxon>
        <taxon>Methanobacteriota</taxon>
        <taxon>Stenosarchaea group</taxon>
        <taxon>Halobacteria</taxon>
        <taxon>Halobacteriales</taxon>
        <taxon>Natrialbaceae</taxon>
        <taxon>Natronosalvus</taxon>
    </lineage>
</organism>
<dbReference type="GO" id="GO:0032993">
    <property type="term" value="C:protein-DNA complex"/>
    <property type="evidence" value="ECO:0007669"/>
    <property type="project" value="TreeGrafter"/>
</dbReference>
<dbReference type="GO" id="GO:0006307">
    <property type="term" value="P:DNA alkylation repair"/>
    <property type="evidence" value="ECO:0007669"/>
    <property type="project" value="TreeGrafter"/>
</dbReference>
<sequence>MSTYAAAEAVLRRDPIMADLVERYDLAPIDSSMGEYERLLVSIINQQLSTASAMAVRERTFDVLNQEITPRRVLEVEDEPLLQAGLSRSKVEYARNAAEAFLERDLTREGLSDHTNDEVREELTAIRGVGDWTARMYLLFVLERPDVLPLGDLAVRRGIEALYNDGEELSRAKMREIAEPWRPYRSLATRYIWADYEDD</sequence>
<name>A0A9E7N7X9_9EURY</name>
<dbReference type="InterPro" id="IPR003265">
    <property type="entry name" value="HhH-GPD_domain"/>
</dbReference>
<dbReference type="PANTHER" id="PTHR43003:SF5">
    <property type="entry name" value="DNA-3-METHYLADENINE GLYCOSYLASE"/>
    <property type="match status" value="1"/>
</dbReference>
<dbReference type="AlphaFoldDB" id="A0A9E7N7X9"/>
<dbReference type="PANTHER" id="PTHR43003">
    <property type="entry name" value="DNA-3-METHYLADENINE GLYCOSYLASE"/>
    <property type="match status" value="1"/>
</dbReference>
<dbReference type="InterPro" id="IPR011257">
    <property type="entry name" value="DNA_glycosylase"/>
</dbReference>
<dbReference type="SMART" id="SM00478">
    <property type="entry name" value="ENDO3c"/>
    <property type="match status" value="1"/>
</dbReference>
<dbReference type="Gene3D" id="1.10.1670.40">
    <property type="match status" value="1"/>
</dbReference>
<keyword evidence="5" id="KW-1185">Reference proteome</keyword>
<dbReference type="GeneID" id="73291689"/>
<dbReference type="GO" id="GO:0032131">
    <property type="term" value="F:alkylated DNA binding"/>
    <property type="evidence" value="ECO:0007669"/>
    <property type="project" value="TreeGrafter"/>
</dbReference>
<evidence type="ECO:0000256" key="1">
    <source>
        <dbReference type="ARBA" id="ARBA00022763"/>
    </source>
</evidence>
<dbReference type="InterPro" id="IPR051912">
    <property type="entry name" value="Alkylbase_DNA_Glycosylase/TA"/>
</dbReference>
<reference evidence="4" key="1">
    <citation type="submission" date="2022-06" db="EMBL/GenBank/DDBJ databases">
        <title>Diverse halophilic archaea isolated from saline environments.</title>
        <authorList>
            <person name="Cui H.-L."/>
        </authorList>
    </citation>
    <scope>NUCLEOTIDE SEQUENCE</scope>
    <source>
        <strain evidence="4">WLHS1</strain>
    </source>
</reference>
<dbReference type="KEGG" id="sawl:NGM29_16545"/>
<dbReference type="GO" id="GO:0006285">
    <property type="term" value="P:base-excision repair, AP site formation"/>
    <property type="evidence" value="ECO:0007669"/>
    <property type="project" value="TreeGrafter"/>
</dbReference>
<evidence type="ECO:0000256" key="2">
    <source>
        <dbReference type="ARBA" id="ARBA00023204"/>
    </source>
</evidence>
<evidence type="ECO:0000313" key="4">
    <source>
        <dbReference type="EMBL" id="UTF53357.1"/>
    </source>
</evidence>
<evidence type="ECO:0000259" key="3">
    <source>
        <dbReference type="SMART" id="SM00478"/>
    </source>
</evidence>
<dbReference type="SUPFAM" id="SSF48150">
    <property type="entry name" value="DNA-glycosylase"/>
    <property type="match status" value="1"/>
</dbReference>
<gene>
    <name evidence="4" type="ORF">NGM29_16545</name>
</gene>
<feature type="domain" description="HhH-GPD" evidence="3">
    <location>
        <begin position="44"/>
        <end position="197"/>
    </location>
</feature>
<dbReference type="EMBL" id="CP100355">
    <property type="protein sequence ID" value="UTF53357.1"/>
    <property type="molecule type" value="Genomic_DNA"/>
</dbReference>
<accession>A0A9E7N7X9</accession>
<dbReference type="GO" id="GO:0008725">
    <property type="term" value="F:DNA-3-methyladenine glycosylase activity"/>
    <property type="evidence" value="ECO:0007669"/>
    <property type="project" value="TreeGrafter"/>
</dbReference>
<keyword evidence="2" id="KW-0234">DNA repair</keyword>
<protein>
    <submittedName>
        <fullName evidence="4">DNA-3-methyladenine glycosylase 2 family protein</fullName>
    </submittedName>
</protein>
<keyword evidence="1" id="KW-0227">DNA damage</keyword>